<evidence type="ECO:0000256" key="1">
    <source>
        <dbReference type="SAM" id="MobiDB-lite"/>
    </source>
</evidence>
<feature type="region of interest" description="Disordered" evidence="1">
    <location>
        <begin position="328"/>
        <end position="423"/>
    </location>
</feature>
<dbReference type="EMBL" id="MN744717">
    <property type="protein sequence ID" value="QOX06040.1"/>
    <property type="molecule type" value="Viral_cRNA"/>
</dbReference>
<feature type="region of interest" description="Disordered" evidence="1">
    <location>
        <begin position="1"/>
        <end position="37"/>
    </location>
</feature>
<organism evidence="2">
    <name type="scientific">Lentinula edodes negative-strand RNA virus 2</name>
    <dbReference type="NCBI Taxonomy" id="2547431"/>
    <lineage>
        <taxon>Viruses</taxon>
        <taxon>Riboviria</taxon>
        <taxon>Orthornavirae</taxon>
        <taxon>Negarnaviricota</taxon>
        <taxon>Polyploviricotina</taxon>
        <taxon>Bunyaviricetes</taxon>
        <taxon>Hareavirales</taxon>
        <taxon>Phenuiviridae</taxon>
        <taxon>Lentinuvirus</taxon>
        <taxon>Lentinuvirus lentinulae</taxon>
    </lineage>
</organism>
<reference evidence="2" key="1">
    <citation type="submission" date="2019-11" db="EMBL/GenBank/DDBJ databases">
        <title>High-throughput sequencing reveals mycoviral diversity and a harmful negative-stranded RNA virus LeNSRV1 in edible mushroom Lentinula edodes.</title>
        <authorList>
            <person name="Guo M."/>
            <person name="Bian Y."/>
            <person name="Xu Z."/>
        </authorList>
    </citation>
    <scope>NUCLEOTIDE SEQUENCE</scope>
    <source>
        <strain evidence="2">Le13Z84</strain>
    </source>
</reference>
<accession>A0A7S6Z323</accession>
<protein>
    <submittedName>
        <fullName evidence="2">Movement protein</fullName>
    </submittedName>
</protein>
<evidence type="ECO:0000313" key="2">
    <source>
        <dbReference type="EMBL" id="QOX06040.1"/>
    </source>
</evidence>
<sequence>MNSNNKLLKIFGGSRRGKVENDEEEGKAVEREEAPPQAAPMKHFKFPNKYARMEEHIMNAERSSGPFEYVAIASRETSTFKKLLEALSVTKASVRSYDLSFDDLPIYNLSKRSSSISISSPLSLALQKKDLHFCWLKEVYIFFVPTQSFSSSYSEITFELNDNRFVEESLVRSITFPSNVGINGHFSLDYSVFKDDLPMISFSVKCKNSYLKEGVVWGSLKLVIQTKFSDQALIVSTTRTAGILQMADTTMKTYDRDPNHLDLMFDDPDLGMMKKFAKQGRIVDHNQALGNRERIAMSGSEAGSIEGSQSGNSRVKEEWLRGTRFSRGRVSPVASIEEDVRSDDQEVGEFDLTPDDFASSGMTERAFSKSAMKAPRRSLKDPSTSPETAANTSRNEGPSNWREDEEEQRTTARNKSVYIYEGP</sequence>
<feature type="compositionally biased region" description="Acidic residues" evidence="1">
    <location>
        <begin position="345"/>
        <end position="354"/>
    </location>
</feature>
<feature type="compositionally biased region" description="Polar residues" evidence="1">
    <location>
        <begin position="381"/>
        <end position="398"/>
    </location>
</feature>
<proteinExistence type="predicted"/>
<name>A0A7S6Z323_9VIRU</name>